<feature type="compositionally biased region" description="Basic and acidic residues" evidence="1">
    <location>
        <begin position="345"/>
        <end position="383"/>
    </location>
</feature>
<dbReference type="Gene3D" id="1.10.555.10">
    <property type="entry name" value="Rho GTPase activation protein"/>
    <property type="match status" value="1"/>
</dbReference>
<feature type="compositionally biased region" description="Polar residues" evidence="1">
    <location>
        <begin position="1202"/>
        <end position="1214"/>
    </location>
</feature>
<feature type="region of interest" description="Disordered" evidence="1">
    <location>
        <begin position="208"/>
        <end position="331"/>
    </location>
</feature>
<dbReference type="OMA" id="RCAQHIL"/>
<gene>
    <name evidence="3" type="ORF">SCHCODRAFT_110576</name>
</gene>
<dbReference type="EMBL" id="GL377308">
    <property type="protein sequence ID" value="EFI95649.1"/>
    <property type="molecule type" value="Genomic_DNA"/>
</dbReference>
<reference evidence="3 4" key="1">
    <citation type="journal article" date="2010" name="Nat. Biotechnol.">
        <title>Genome sequence of the model mushroom Schizophyllum commune.</title>
        <authorList>
            <person name="Ohm R.A."/>
            <person name="de Jong J.F."/>
            <person name="Lugones L.G."/>
            <person name="Aerts A."/>
            <person name="Kothe E."/>
            <person name="Stajich J.E."/>
            <person name="de Vries R.P."/>
            <person name="Record E."/>
            <person name="Levasseur A."/>
            <person name="Baker S.E."/>
            <person name="Bartholomew K.A."/>
            <person name="Coutinho P.M."/>
            <person name="Erdmann S."/>
            <person name="Fowler T.J."/>
            <person name="Gathman A.C."/>
            <person name="Lombard V."/>
            <person name="Henrissat B."/>
            <person name="Knabe N."/>
            <person name="Kuees U."/>
            <person name="Lilly W.W."/>
            <person name="Lindquist E."/>
            <person name="Lucas S."/>
            <person name="Magnuson J.K."/>
            <person name="Piumi F."/>
            <person name="Raudaskoski M."/>
            <person name="Salamov A."/>
            <person name="Schmutz J."/>
            <person name="Schwarze F.W.M.R."/>
            <person name="vanKuyk P.A."/>
            <person name="Horton J.S."/>
            <person name="Grigoriev I.V."/>
            <person name="Woesten H.A.B."/>
        </authorList>
    </citation>
    <scope>NUCLEOTIDE SEQUENCE [LARGE SCALE GENOMIC DNA]</scope>
    <source>
        <strain evidence="4">H4-8 / FGSC 9210</strain>
    </source>
</reference>
<feature type="compositionally biased region" description="Low complexity" evidence="1">
    <location>
        <begin position="1277"/>
        <end position="1300"/>
    </location>
</feature>
<feature type="compositionally biased region" description="Low complexity" evidence="1">
    <location>
        <begin position="994"/>
        <end position="1006"/>
    </location>
</feature>
<feature type="compositionally biased region" description="Polar residues" evidence="1">
    <location>
        <begin position="116"/>
        <end position="140"/>
    </location>
</feature>
<feature type="compositionally biased region" description="Basic and acidic residues" evidence="1">
    <location>
        <begin position="1246"/>
        <end position="1266"/>
    </location>
</feature>
<dbReference type="Proteomes" id="UP000007431">
    <property type="component" value="Unassembled WGS sequence"/>
</dbReference>
<feature type="compositionally biased region" description="Low complexity" evidence="1">
    <location>
        <begin position="28"/>
        <end position="57"/>
    </location>
</feature>
<dbReference type="SUPFAM" id="SSF48350">
    <property type="entry name" value="GTPase activation domain, GAP"/>
    <property type="match status" value="1"/>
</dbReference>
<feature type="non-terminal residue" evidence="3">
    <location>
        <position position="1355"/>
    </location>
</feature>
<evidence type="ECO:0000259" key="2">
    <source>
        <dbReference type="PROSITE" id="PS50238"/>
    </source>
</evidence>
<feature type="region of interest" description="Disordered" evidence="1">
    <location>
        <begin position="993"/>
        <end position="1338"/>
    </location>
</feature>
<feature type="compositionally biased region" description="Polar residues" evidence="1">
    <location>
        <begin position="1027"/>
        <end position="1040"/>
    </location>
</feature>
<dbReference type="Pfam" id="PF00620">
    <property type="entry name" value="RhoGAP"/>
    <property type="match status" value="2"/>
</dbReference>
<dbReference type="InParanoid" id="D8Q9G0"/>
<feature type="domain" description="Rho-GAP" evidence="2">
    <location>
        <begin position="755"/>
        <end position="995"/>
    </location>
</feature>
<feature type="region of interest" description="Disordered" evidence="1">
    <location>
        <begin position="869"/>
        <end position="888"/>
    </location>
</feature>
<feature type="compositionally biased region" description="Pro residues" evidence="1">
    <location>
        <begin position="211"/>
        <end position="221"/>
    </location>
</feature>
<feature type="compositionally biased region" description="Low complexity" evidence="1">
    <location>
        <begin position="681"/>
        <end position="694"/>
    </location>
</feature>
<dbReference type="PANTHER" id="PTHR12783">
    <property type="entry name" value="RALA BINDING PROTEIN 1 RALBP1"/>
    <property type="match status" value="1"/>
</dbReference>
<dbReference type="GO" id="GO:0007264">
    <property type="term" value="P:small GTPase-mediated signal transduction"/>
    <property type="evidence" value="ECO:0007669"/>
    <property type="project" value="InterPro"/>
</dbReference>
<sequence length="1355" mass="143485">MSVNNGPVQQPRPTYIYNSRRAAAVAQLDSSSISSSNTTASSLNFSSSSASSISDRSMPTSGASSSYRTRSVALKPLDYPTDSPGAASSRPRVHLNVASSAQQQAKRNSFLAASAMGQQLSKSSNHTPQVVPQGSSSSHLASRGIALGNAAAAAGNKVKKAFHSRAKKSADMSALLRFGRDKGKTRELLDSPSSAPSSSQEFTIVHADATCPPPSSAPPTQPYGAGVQRRTSRNGRQFSGLAAQVFGNRSRSNTRTRTPEPDAPPAVPPKPSHQPSPYHSSHHDLPLPPSDPSTPSTSVYEDAQTSLSVASSRRSADSHQAGSPLSPAIPVSPGIASAVNFMRSQDELERQPSRGVKEERPSERPQPADKVESATKDAWRKSDSTIGHSTIRPGATTASRSSRPVSVADSLHSNHTVVPVNKRRSALLADADYGMPEEDDSFDKSYEEVKPTPRKQDSAQSSSMRKKKRRSMSLTLDASQWTKHLASDVPVVDNGRPVSRSLDGVYPGPLTPTSSQDAPMLSITSADGYISPSNSGSQSTGHNIRGRLAAWTATTYGNVSGKPRPESPASNRLTPRSAASASSTSVNEVRGHGHRHGSITGFGPAAGLAKRAAERIGKAWGGFGSSNQPGYTSSTPPSSYSSDNVLFRTHSGQSSSGSARKRGLQKPSGSWSTGSSGGGSDNDFSSGSSGPSLGRRVRGPLRTKSGHGFVAAGIVFGRDLSTVVKDTAIGADSFGRDSSEFARQKPSRKGSVKRNDLQALEWRHIPALVARCAQHLLIWGVQEEGLFRVSGRASHIAKLRSEFDTGSDWDMRSCSPGDLDPHAVASVFKAFLRELPEPILTRDLIPYFEAALAQEADASTKEAALFAANKGPSDPRRHPGLRKPPSLSTLAMPKLTGMRPASKPLTKVLRSLIAQLPVENRDVLRTVVDLIKATDKASKDTKMPLSNLLLVFCPSLNMNPPLLKVLCETESIWEPPSPEEGPVLDIKRPSLEQDASSDNADMSDMDGLSSNEDVSSLGPGRPRNGSLAESASTQNESLSGSERMPPFRGNASSPPFSSSAESLITPSTSSVAPSFDSLPNPHDNVPTKPCAEGAPSLGDEDDVSSCIPIPVSPKPLRPVNGPVQFPTTSTPPTPLGSKRSVPSLVTQNHSMEQDPPRSGTPVSPVSSPRRMKKPSLTLLFKRSASPLVGTRPVISGPYLQSPRASSETSLTSPRAATPPVTQEAPPVLDTELPSSPLRLGMGLDPESPKKSSDIPREQGLRLEEHSPIPATPPPGETPIADKYSSSASSSTHSLSATAQSPPSHLRTKPTLRSQRNPSTSSQNHLGPGLLDDEHEEDWTQSVLLASGWNVQKEDA</sequence>
<feature type="compositionally biased region" description="Polar residues" evidence="1">
    <location>
        <begin position="1310"/>
        <end position="1324"/>
    </location>
</feature>
<dbReference type="eggNOG" id="KOG2710">
    <property type="taxonomic scope" value="Eukaryota"/>
</dbReference>
<dbReference type="HOGENOM" id="CLU_003512_0_0_1"/>
<dbReference type="GO" id="GO:0005096">
    <property type="term" value="F:GTPase activator activity"/>
    <property type="evidence" value="ECO:0007669"/>
    <property type="project" value="InterPro"/>
</dbReference>
<dbReference type="STRING" id="578458.D8Q9G0"/>
<dbReference type="SMART" id="SM00324">
    <property type="entry name" value="RhoGAP"/>
    <property type="match status" value="1"/>
</dbReference>
<dbReference type="InterPro" id="IPR000198">
    <property type="entry name" value="RhoGAP_dom"/>
</dbReference>
<feature type="compositionally biased region" description="Basic and acidic residues" evidence="1">
    <location>
        <begin position="442"/>
        <end position="457"/>
    </location>
</feature>
<dbReference type="VEuPathDB" id="FungiDB:SCHCODRAFT_02631828"/>
<proteinExistence type="predicted"/>
<feature type="region of interest" description="Disordered" evidence="1">
    <location>
        <begin position="620"/>
        <end position="702"/>
    </location>
</feature>
<protein>
    <recommendedName>
        <fullName evidence="2">Rho-GAP domain-containing protein</fullName>
    </recommendedName>
</protein>
<evidence type="ECO:0000313" key="4">
    <source>
        <dbReference type="Proteomes" id="UP000007431"/>
    </source>
</evidence>
<feature type="compositionally biased region" description="Polar residues" evidence="1">
    <location>
        <begin position="58"/>
        <end position="69"/>
    </location>
</feature>
<feature type="compositionally biased region" description="Low complexity" evidence="1">
    <location>
        <begin position="1051"/>
        <end position="1062"/>
    </location>
</feature>
<dbReference type="InterPro" id="IPR008936">
    <property type="entry name" value="Rho_GTPase_activation_prot"/>
</dbReference>
<keyword evidence="4" id="KW-1185">Reference proteome</keyword>
<feature type="region of interest" description="Disordered" evidence="1">
    <location>
        <begin position="556"/>
        <end position="603"/>
    </location>
</feature>
<name>D8Q9G0_SCHCM</name>
<dbReference type="PANTHER" id="PTHR12783:SF5">
    <property type="entry name" value="RALA-BINDING PROTEIN 1"/>
    <property type="match status" value="1"/>
</dbReference>
<dbReference type="InterPro" id="IPR039767">
    <property type="entry name" value="RALBP1"/>
</dbReference>
<feature type="compositionally biased region" description="Low complexity" evidence="1">
    <location>
        <begin position="631"/>
        <end position="642"/>
    </location>
</feature>
<feature type="region of interest" description="Disordered" evidence="1">
    <location>
        <begin position="345"/>
        <end position="413"/>
    </location>
</feature>
<evidence type="ECO:0000256" key="1">
    <source>
        <dbReference type="SAM" id="MobiDB-lite"/>
    </source>
</evidence>
<dbReference type="PROSITE" id="PS50238">
    <property type="entry name" value="RHOGAP"/>
    <property type="match status" value="1"/>
</dbReference>
<feature type="region of interest" description="Disordered" evidence="1">
    <location>
        <begin position="27"/>
        <end position="141"/>
    </location>
</feature>
<feature type="compositionally biased region" description="Polar residues" evidence="1">
    <location>
        <begin position="303"/>
        <end position="323"/>
    </location>
</feature>
<accession>D8Q9G0</accession>
<dbReference type="CDD" id="cd00159">
    <property type="entry name" value="RhoGAP"/>
    <property type="match status" value="1"/>
</dbReference>
<dbReference type="GO" id="GO:0031267">
    <property type="term" value="F:small GTPase binding"/>
    <property type="evidence" value="ECO:0007669"/>
    <property type="project" value="InterPro"/>
</dbReference>
<feature type="compositionally biased region" description="Polar residues" evidence="1">
    <location>
        <begin position="97"/>
        <end position="107"/>
    </location>
</feature>
<organism evidence="4">
    <name type="scientific">Schizophyllum commune (strain H4-8 / FGSC 9210)</name>
    <name type="common">Split gill fungus</name>
    <dbReference type="NCBI Taxonomy" id="578458"/>
    <lineage>
        <taxon>Eukaryota</taxon>
        <taxon>Fungi</taxon>
        <taxon>Dikarya</taxon>
        <taxon>Basidiomycota</taxon>
        <taxon>Agaricomycotina</taxon>
        <taxon>Agaricomycetes</taxon>
        <taxon>Agaricomycetidae</taxon>
        <taxon>Agaricales</taxon>
        <taxon>Schizophyllaceae</taxon>
        <taxon>Schizophyllum</taxon>
    </lineage>
</organism>
<feature type="region of interest" description="Disordered" evidence="1">
    <location>
        <begin position="430"/>
        <end position="476"/>
    </location>
</feature>
<evidence type="ECO:0000313" key="3">
    <source>
        <dbReference type="EMBL" id="EFI95649.1"/>
    </source>
</evidence>
<feature type="compositionally biased region" description="Pro residues" evidence="1">
    <location>
        <begin position="261"/>
        <end position="274"/>
    </location>
</feature>